<evidence type="ECO:0000256" key="1">
    <source>
        <dbReference type="SAM" id="SignalP"/>
    </source>
</evidence>
<feature type="signal peptide" evidence="1">
    <location>
        <begin position="1"/>
        <end position="16"/>
    </location>
</feature>
<accession>A0A383UYD4</accession>
<gene>
    <name evidence="2" type="ORF">BLGHR1_15405</name>
</gene>
<dbReference type="AlphaFoldDB" id="A0A383UYD4"/>
<feature type="chain" id="PRO_5016707045" evidence="1">
    <location>
        <begin position="17"/>
        <end position="315"/>
    </location>
</feature>
<protein>
    <submittedName>
        <fullName evidence="2">Uncharacterized protein</fullName>
    </submittedName>
</protein>
<name>A0A383UYD4_BLUHO</name>
<reference evidence="2 3" key="1">
    <citation type="submission" date="2017-11" db="EMBL/GenBank/DDBJ databases">
        <authorList>
            <person name="Kracher B."/>
        </authorList>
    </citation>
    <scope>NUCLEOTIDE SEQUENCE [LARGE SCALE GENOMIC DNA]</scope>
    <source>
        <strain evidence="2 3">RACE1</strain>
    </source>
</reference>
<proteinExistence type="predicted"/>
<dbReference type="VEuPathDB" id="FungiDB:BLGHR1_15405"/>
<dbReference type="Proteomes" id="UP000275772">
    <property type="component" value="Unassembled WGS sequence"/>
</dbReference>
<dbReference type="EMBL" id="UNSH01000067">
    <property type="protein sequence ID" value="SZF04608.1"/>
    <property type="molecule type" value="Genomic_DNA"/>
</dbReference>
<organism evidence="2 3">
    <name type="scientific">Blumeria hordei</name>
    <name type="common">Barley powdery mildew</name>
    <name type="synonym">Blumeria graminis f. sp. hordei</name>
    <dbReference type="NCBI Taxonomy" id="2867405"/>
    <lineage>
        <taxon>Eukaryota</taxon>
        <taxon>Fungi</taxon>
        <taxon>Dikarya</taxon>
        <taxon>Ascomycota</taxon>
        <taxon>Pezizomycotina</taxon>
        <taxon>Leotiomycetes</taxon>
        <taxon>Erysiphales</taxon>
        <taxon>Erysiphaceae</taxon>
        <taxon>Blumeria</taxon>
    </lineage>
</organism>
<evidence type="ECO:0000313" key="3">
    <source>
        <dbReference type="Proteomes" id="UP000275772"/>
    </source>
</evidence>
<sequence length="315" mass="35816">MHCAYAFLLIPQLSLSRMGRLVVLGAENTFSHYGVYKPLIPDKFPEISSGRGIVMTKYSASAPGTYVRAYCSFNVQMKDIVAAIITGHDDITHVSHINFSVKEEDLGPCLAHIQQLSIGYDSTSAISLEKLIKSKHCSLHEVFSLNFRQELAIVEKNGFFASQASTGNKWIDADVPVDINQMFLPEQVYGEARQKPDKKFGEIDFLKIIVWYQGHLYAFRKYVSRPYFISIAHIGTEVYNAEKLQSSLLENFEMAKKFNVLLTGMRKASKKWPSCRFRPFCSHPAIVWEGLSAEKKIRRFDFEVLPTLEVEGEIR</sequence>
<evidence type="ECO:0000313" key="2">
    <source>
        <dbReference type="EMBL" id="SZF04608.1"/>
    </source>
</evidence>
<keyword evidence="1" id="KW-0732">Signal</keyword>